<evidence type="ECO:0000313" key="2">
    <source>
        <dbReference type="Proteomes" id="UP001352852"/>
    </source>
</evidence>
<gene>
    <name evidence="1" type="ORF">CHARACLAT_021188</name>
</gene>
<proteinExistence type="predicted"/>
<comment type="caution">
    <text evidence="1">The sequence shown here is derived from an EMBL/GenBank/DDBJ whole genome shotgun (WGS) entry which is preliminary data.</text>
</comment>
<evidence type="ECO:0000313" key="1">
    <source>
        <dbReference type="EMBL" id="MED6291216.1"/>
    </source>
</evidence>
<sequence>MVILYRKLPPVIKILNLYLYHFLNPDALVKPKDKKPKAKLSLADLQDNIIATINERACNLEGLSTKNTSIEALRKSTDSVFAEVESLKTDMKMVKSSSERHDRQVAELQLKFNELD</sequence>
<protein>
    <submittedName>
        <fullName evidence="1">Uncharacterized protein</fullName>
    </submittedName>
</protein>
<dbReference type="EMBL" id="JAHUTJ010067631">
    <property type="protein sequence ID" value="MED6291216.1"/>
    <property type="molecule type" value="Genomic_DNA"/>
</dbReference>
<keyword evidence="2" id="KW-1185">Reference proteome</keyword>
<reference evidence="1 2" key="1">
    <citation type="submission" date="2021-06" db="EMBL/GenBank/DDBJ databases">
        <authorList>
            <person name="Palmer J.M."/>
        </authorList>
    </citation>
    <scope>NUCLEOTIDE SEQUENCE [LARGE SCALE GENOMIC DNA]</scope>
    <source>
        <strain evidence="1 2">CL_MEX2019</strain>
        <tissue evidence="1">Muscle</tissue>
    </source>
</reference>
<organism evidence="1 2">
    <name type="scientific">Characodon lateralis</name>
    <dbReference type="NCBI Taxonomy" id="208331"/>
    <lineage>
        <taxon>Eukaryota</taxon>
        <taxon>Metazoa</taxon>
        <taxon>Chordata</taxon>
        <taxon>Craniata</taxon>
        <taxon>Vertebrata</taxon>
        <taxon>Euteleostomi</taxon>
        <taxon>Actinopterygii</taxon>
        <taxon>Neopterygii</taxon>
        <taxon>Teleostei</taxon>
        <taxon>Neoteleostei</taxon>
        <taxon>Acanthomorphata</taxon>
        <taxon>Ovalentaria</taxon>
        <taxon>Atherinomorphae</taxon>
        <taxon>Cyprinodontiformes</taxon>
        <taxon>Goodeidae</taxon>
        <taxon>Characodon</taxon>
    </lineage>
</organism>
<name>A0ABU7EVI5_9TELE</name>
<accession>A0ABU7EVI5</accession>
<dbReference type="Proteomes" id="UP001352852">
    <property type="component" value="Unassembled WGS sequence"/>
</dbReference>